<organism evidence="2 3">
    <name type="scientific">Thiohalophilus thiocyanatoxydans</name>
    <dbReference type="NCBI Taxonomy" id="381308"/>
    <lineage>
        <taxon>Bacteria</taxon>
        <taxon>Pseudomonadati</taxon>
        <taxon>Pseudomonadota</taxon>
        <taxon>Gammaproteobacteria</taxon>
        <taxon>Thiohalomonadales</taxon>
        <taxon>Thiohalophilaceae</taxon>
        <taxon>Thiohalophilus</taxon>
    </lineage>
</organism>
<sequence>MSGDNKNNNYIKNEEGKIIRSDGCPRVLHLEYSSDKGQEKPSEATVESNICDESEISPNELDKLEKMALRVIYKARERRRRLNNKNENDN</sequence>
<dbReference type="RefSeq" id="WP_134081414.1">
    <property type="nucleotide sequence ID" value="NZ_SOQX01000002.1"/>
</dbReference>
<feature type="region of interest" description="Disordered" evidence="1">
    <location>
        <begin position="32"/>
        <end position="51"/>
    </location>
</feature>
<dbReference type="Proteomes" id="UP000294914">
    <property type="component" value="Unassembled WGS sequence"/>
</dbReference>
<feature type="compositionally biased region" description="Basic and acidic residues" evidence="1">
    <location>
        <begin position="32"/>
        <end position="42"/>
    </location>
</feature>
<proteinExistence type="predicted"/>
<keyword evidence="3" id="KW-1185">Reference proteome</keyword>
<dbReference type="AlphaFoldDB" id="A0A4R8IXD1"/>
<protein>
    <submittedName>
        <fullName evidence="2">Uncharacterized protein</fullName>
    </submittedName>
</protein>
<accession>A0A4R8IXD1</accession>
<evidence type="ECO:0000256" key="1">
    <source>
        <dbReference type="SAM" id="MobiDB-lite"/>
    </source>
</evidence>
<gene>
    <name evidence="2" type="ORF">EDC23_0798</name>
</gene>
<evidence type="ECO:0000313" key="2">
    <source>
        <dbReference type="EMBL" id="TDY02429.1"/>
    </source>
</evidence>
<dbReference type="EMBL" id="SOQX01000002">
    <property type="protein sequence ID" value="TDY02429.1"/>
    <property type="molecule type" value="Genomic_DNA"/>
</dbReference>
<comment type="caution">
    <text evidence="2">The sequence shown here is derived from an EMBL/GenBank/DDBJ whole genome shotgun (WGS) entry which is preliminary data.</text>
</comment>
<name>A0A4R8IXD1_9GAMM</name>
<reference evidence="2 3" key="1">
    <citation type="submission" date="2019-03" db="EMBL/GenBank/DDBJ databases">
        <title>Genomic Encyclopedia of Type Strains, Phase IV (KMG-IV): sequencing the most valuable type-strain genomes for metagenomic binning, comparative biology and taxonomic classification.</title>
        <authorList>
            <person name="Goeker M."/>
        </authorList>
    </citation>
    <scope>NUCLEOTIDE SEQUENCE [LARGE SCALE GENOMIC DNA]</scope>
    <source>
        <strain evidence="2 3">DSM 16326</strain>
    </source>
</reference>
<evidence type="ECO:0000313" key="3">
    <source>
        <dbReference type="Proteomes" id="UP000294914"/>
    </source>
</evidence>